<evidence type="ECO:0000313" key="2">
    <source>
        <dbReference type="Proteomes" id="UP000028488"/>
    </source>
</evidence>
<evidence type="ECO:0000313" key="1">
    <source>
        <dbReference type="EMBL" id="AII08242.1"/>
    </source>
</evidence>
<name>A0A076ESK8_RHOOP</name>
<dbReference type="InterPro" id="IPR023393">
    <property type="entry name" value="START-like_dom_sf"/>
</dbReference>
<dbReference type="EMBL" id="CP008947">
    <property type="protein sequence ID" value="AII08242.1"/>
    <property type="molecule type" value="Genomic_DNA"/>
</dbReference>
<dbReference type="Gene3D" id="3.30.530.20">
    <property type="match status" value="1"/>
</dbReference>
<dbReference type="eggNOG" id="COG4276">
    <property type="taxonomic scope" value="Bacteria"/>
</dbReference>
<proteinExistence type="predicted"/>
<gene>
    <name evidence="1" type="ORF">EP51_27905</name>
</gene>
<sequence length="160" mass="18600">MWSNEDGTVIIERSSVVGAPIGQVWARVVDPEGINDEMRPWMTMSIPRGRESITIDTVPVGEPLGRAWLRLFGLVPFDYDDLIITELEPYRRFHEKSTMLSMRRWEHERTLRPFDDGSTGVHDRITFEPRLPLVPLTPVLARVLGAFFAHRHRRLVRHFT</sequence>
<dbReference type="AlphaFoldDB" id="A0A076ESK8"/>
<reference evidence="1 2" key="1">
    <citation type="submission" date="2014-07" db="EMBL/GenBank/DDBJ databases">
        <title>Genome Sequence of Rhodococcus opacus Strain R7, a Biodegrader of Mono- and Polycyclic Aromatic Hydrocarbons.</title>
        <authorList>
            <person name="Di Gennaro P."/>
            <person name="Zampolli J."/>
            <person name="Presti I."/>
            <person name="Cappelletti M."/>
            <person name="D'Ursi P."/>
            <person name="Orro A."/>
            <person name="Mezzelani A."/>
            <person name="Milanesi L."/>
        </authorList>
    </citation>
    <scope>NUCLEOTIDE SEQUENCE [LARGE SCALE GENOMIC DNA]</scope>
    <source>
        <strain evidence="1 2">R7</strain>
    </source>
</reference>
<protein>
    <recommendedName>
        <fullName evidence="3">Ligand-binding SRPBCC domain-containing protein</fullName>
    </recommendedName>
</protein>
<dbReference type="SUPFAM" id="SSF55961">
    <property type="entry name" value="Bet v1-like"/>
    <property type="match status" value="1"/>
</dbReference>
<accession>A0A076ESK8</accession>
<organism evidence="1 2">
    <name type="scientific">Rhodococcus opacus</name>
    <name type="common">Nocardia opaca</name>
    <dbReference type="NCBI Taxonomy" id="37919"/>
    <lineage>
        <taxon>Bacteria</taxon>
        <taxon>Bacillati</taxon>
        <taxon>Actinomycetota</taxon>
        <taxon>Actinomycetes</taxon>
        <taxon>Mycobacteriales</taxon>
        <taxon>Nocardiaceae</taxon>
        <taxon>Rhodococcus</taxon>
    </lineage>
</organism>
<evidence type="ECO:0008006" key="3">
    <source>
        <dbReference type="Google" id="ProtNLM"/>
    </source>
</evidence>
<dbReference type="Proteomes" id="UP000028488">
    <property type="component" value="Chromosome"/>
</dbReference>